<sequence length="230" mass="24158">MVVVGLALAVVVPNVTGASYATLRAASGKVSGLVRTSYGQASLTGTTQRMTFDMSKNLILVEEAEPNLVFEPGSNAVATAAQGDDEERGALGDFTDELMNEAKRQREEQSEGDEDAEMMELGQELLGAFLGVNSLGGGSGMGMAGSFGGDAKKHPLPEGIVFEDIWIRGMSASQKEGQAYLYFLPHGYTQDAIIHLKLGPAGDEGQVIAVSIEALTGQARITNGYVDAPK</sequence>
<proteinExistence type="predicted"/>
<reference evidence="1" key="1">
    <citation type="journal article" date="2010" name="ISME J.">
        <title>Metagenome of the Mediterranean deep chlorophyll maximum studied by direct and fosmid library 454 pyrosequencing.</title>
        <authorList>
            <person name="Ghai R."/>
            <person name="Martin-Cuadrado A.B."/>
            <person name="Molto A.G."/>
            <person name="Heredia I.G."/>
            <person name="Cabrera R."/>
            <person name="Martin J."/>
            <person name="Verdu M."/>
            <person name="Deschamps P."/>
            <person name="Moreira D."/>
            <person name="Lopez-Garcia P."/>
            <person name="Mira A."/>
            <person name="Rodriguez-Valera F."/>
        </authorList>
    </citation>
    <scope>NUCLEOTIDE SEQUENCE</scope>
</reference>
<name>D6PCC2_9BACT</name>
<evidence type="ECO:0000313" key="1">
    <source>
        <dbReference type="EMBL" id="ADD93373.1"/>
    </source>
</evidence>
<dbReference type="EMBL" id="GU942979">
    <property type="protein sequence ID" value="ADD93373.1"/>
    <property type="molecule type" value="Genomic_DNA"/>
</dbReference>
<accession>D6PCC2</accession>
<organism evidence="1">
    <name type="scientific">uncultured marine bacterium MedDCM-OCT-S01-C143</name>
    <dbReference type="NCBI Taxonomy" id="743046"/>
    <lineage>
        <taxon>Bacteria</taxon>
        <taxon>environmental samples</taxon>
    </lineage>
</organism>
<protein>
    <submittedName>
        <fullName evidence="1">Prokaryotic N terminal methylation motif domain protein</fullName>
    </submittedName>
</protein>
<dbReference type="AlphaFoldDB" id="D6PCC2"/>